<dbReference type="GO" id="GO:0009295">
    <property type="term" value="C:nucleoid"/>
    <property type="evidence" value="ECO:0007669"/>
    <property type="project" value="UniProtKB-SubCell"/>
</dbReference>
<evidence type="ECO:0000259" key="7">
    <source>
        <dbReference type="SMART" id="SM00528"/>
    </source>
</evidence>
<dbReference type="EMBL" id="WTUX01000014">
    <property type="protein sequence ID" value="MZR13731.1"/>
    <property type="molecule type" value="Genomic_DNA"/>
</dbReference>
<dbReference type="InterPro" id="IPR027444">
    <property type="entry name" value="H-NS_C_dom"/>
</dbReference>
<accession>A0A845MAG5</accession>
<name>A0A845MAG5_9RHOB</name>
<dbReference type="InterPro" id="IPR037150">
    <property type="entry name" value="H-NS_C_dom_sf"/>
</dbReference>
<comment type="subcellular location">
    <subcellularLocation>
        <location evidence="1">Cytoplasm</location>
        <location evidence="1">Nucleoid</location>
    </subcellularLocation>
</comment>
<keyword evidence="4" id="KW-0238">DNA-binding</keyword>
<keyword evidence="5" id="KW-0175">Coiled coil</keyword>
<comment type="caution">
    <text evidence="8">The sequence shown here is derived from an EMBL/GenBank/DDBJ whole genome shotgun (WGS) entry which is preliminary data.</text>
</comment>
<dbReference type="Pfam" id="PF00816">
    <property type="entry name" value="Histone_HNS"/>
    <property type="match status" value="1"/>
</dbReference>
<dbReference type="GO" id="GO:0000976">
    <property type="term" value="F:transcription cis-regulatory region binding"/>
    <property type="evidence" value="ECO:0007669"/>
    <property type="project" value="TreeGrafter"/>
</dbReference>
<keyword evidence="9" id="KW-1185">Reference proteome</keyword>
<reference evidence="8 9" key="1">
    <citation type="submission" date="2019-12" db="EMBL/GenBank/DDBJ databases">
        <title>Maritimibacter sp. nov. sp. isolated from sea sand.</title>
        <authorList>
            <person name="Kim J."/>
            <person name="Jeong S.E."/>
            <person name="Jung H.S."/>
            <person name="Jeon C.O."/>
        </authorList>
    </citation>
    <scope>NUCLEOTIDE SEQUENCE [LARGE SCALE GENOMIC DNA]</scope>
    <source>
        <strain evidence="8 9">DP07</strain>
    </source>
</reference>
<keyword evidence="3" id="KW-0963">Cytoplasm</keyword>
<sequence length="119" mass="13378">MKPNLKKMNRKELEKLKTDIDKALSRVEEDEKKAARLAAEKAAKAMGYSLDDLADVKPAKRTPKKKDARTKVAPKYANPNAPEQTWTGRGRKPKWIEEHLAAGGKLEDIEIKKEQPTAS</sequence>
<dbReference type="Gene3D" id="4.10.430.10">
    <property type="entry name" value="Histone-like protein H-NS, C-terminal domain"/>
    <property type="match status" value="1"/>
</dbReference>
<feature type="region of interest" description="Disordered" evidence="6">
    <location>
        <begin position="56"/>
        <end position="94"/>
    </location>
</feature>
<dbReference type="Proteomes" id="UP000467322">
    <property type="component" value="Unassembled WGS sequence"/>
</dbReference>
<dbReference type="RefSeq" id="WP_161351868.1">
    <property type="nucleotide sequence ID" value="NZ_WTUX01000014.1"/>
</dbReference>
<organism evidence="8 9">
    <name type="scientific">Maritimibacter harenae</name>
    <dbReference type="NCBI Taxonomy" id="2606218"/>
    <lineage>
        <taxon>Bacteria</taxon>
        <taxon>Pseudomonadati</taxon>
        <taxon>Pseudomonadota</taxon>
        <taxon>Alphaproteobacteria</taxon>
        <taxon>Rhodobacterales</taxon>
        <taxon>Roseobacteraceae</taxon>
        <taxon>Maritimibacter</taxon>
    </lineage>
</organism>
<dbReference type="GO" id="GO:0032993">
    <property type="term" value="C:protein-DNA complex"/>
    <property type="evidence" value="ECO:0007669"/>
    <property type="project" value="TreeGrafter"/>
</dbReference>
<dbReference type="GO" id="GO:0003680">
    <property type="term" value="F:minor groove of adenine-thymine-rich DNA binding"/>
    <property type="evidence" value="ECO:0007669"/>
    <property type="project" value="TreeGrafter"/>
</dbReference>
<dbReference type="AlphaFoldDB" id="A0A845MAG5"/>
<gene>
    <name evidence="8" type="ORF">GQE99_11960</name>
</gene>
<evidence type="ECO:0000256" key="4">
    <source>
        <dbReference type="ARBA" id="ARBA00023125"/>
    </source>
</evidence>
<protein>
    <submittedName>
        <fullName evidence="8">H-NS histone family protein</fullName>
    </submittedName>
</protein>
<feature type="coiled-coil region" evidence="5">
    <location>
        <begin position="6"/>
        <end position="40"/>
    </location>
</feature>
<evidence type="ECO:0000256" key="5">
    <source>
        <dbReference type="SAM" id="Coils"/>
    </source>
</evidence>
<evidence type="ECO:0000256" key="1">
    <source>
        <dbReference type="ARBA" id="ARBA00004453"/>
    </source>
</evidence>
<dbReference type="SUPFAM" id="SSF81273">
    <property type="entry name" value="H-NS histone-like proteins"/>
    <property type="match status" value="1"/>
</dbReference>
<proteinExistence type="inferred from homology"/>
<evidence type="ECO:0000313" key="9">
    <source>
        <dbReference type="Proteomes" id="UP000467322"/>
    </source>
</evidence>
<evidence type="ECO:0000313" key="8">
    <source>
        <dbReference type="EMBL" id="MZR13731.1"/>
    </source>
</evidence>
<dbReference type="GO" id="GO:0005829">
    <property type="term" value="C:cytosol"/>
    <property type="evidence" value="ECO:0007669"/>
    <property type="project" value="TreeGrafter"/>
</dbReference>
<comment type="similarity">
    <text evidence="2">Belongs to the histone-like protein H-NS family.</text>
</comment>
<dbReference type="PANTHER" id="PTHR38097">
    <property type="match status" value="1"/>
</dbReference>
<feature type="compositionally biased region" description="Basic residues" evidence="6">
    <location>
        <begin position="59"/>
        <end position="68"/>
    </location>
</feature>
<evidence type="ECO:0000256" key="3">
    <source>
        <dbReference type="ARBA" id="ARBA00022490"/>
    </source>
</evidence>
<dbReference type="GO" id="GO:0003681">
    <property type="term" value="F:bent DNA binding"/>
    <property type="evidence" value="ECO:0007669"/>
    <property type="project" value="TreeGrafter"/>
</dbReference>
<evidence type="ECO:0000256" key="2">
    <source>
        <dbReference type="ARBA" id="ARBA00010610"/>
    </source>
</evidence>
<dbReference type="PANTHER" id="PTHR38097:SF2">
    <property type="entry name" value="DNA-BINDING PROTEIN STPA"/>
    <property type="match status" value="1"/>
</dbReference>
<dbReference type="SMART" id="SM00528">
    <property type="entry name" value="HNS"/>
    <property type="match status" value="1"/>
</dbReference>
<feature type="domain" description="DNA-binding protein H-NS-like C-terminal" evidence="7">
    <location>
        <begin position="66"/>
        <end position="111"/>
    </location>
</feature>
<evidence type="ECO:0000256" key="6">
    <source>
        <dbReference type="SAM" id="MobiDB-lite"/>
    </source>
</evidence>
<dbReference type="GO" id="GO:0001217">
    <property type="term" value="F:DNA-binding transcription repressor activity"/>
    <property type="evidence" value="ECO:0007669"/>
    <property type="project" value="TreeGrafter"/>
</dbReference>